<dbReference type="InterPro" id="IPR009057">
    <property type="entry name" value="Homeodomain-like_sf"/>
</dbReference>
<reference evidence="3 4" key="2">
    <citation type="journal article" date="2019" name="G3 (Bethesda)">
        <title>Hybrid Assembly of the Genome of the Entomopathogenic Nematode Steinernema carpocapsae Identifies the X-Chromosome.</title>
        <authorList>
            <person name="Serra L."/>
            <person name="Macchietto M."/>
            <person name="Macias-Munoz A."/>
            <person name="McGill C.J."/>
            <person name="Rodriguez I.M."/>
            <person name="Rodriguez B."/>
            <person name="Murad R."/>
            <person name="Mortazavi A."/>
        </authorList>
    </citation>
    <scope>NUCLEOTIDE SEQUENCE [LARGE SCALE GENOMIC DNA]</scope>
    <source>
        <strain evidence="3 4">ALL</strain>
    </source>
</reference>
<evidence type="ECO:0000313" key="4">
    <source>
        <dbReference type="Proteomes" id="UP000298663"/>
    </source>
</evidence>
<evidence type="ECO:0008006" key="5">
    <source>
        <dbReference type="Google" id="ProtNLM"/>
    </source>
</evidence>
<dbReference type="EMBL" id="AZBU02000002">
    <property type="protein sequence ID" value="TKR94238.1"/>
    <property type="molecule type" value="Genomic_DNA"/>
</dbReference>
<feature type="region of interest" description="Disordered" evidence="2">
    <location>
        <begin position="44"/>
        <end position="70"/>
    </location>
</feature>
<dbReference type="SUPFAM" id="SSF46689">
    <property type="entry name" value="Homeodomain-like"/>
    <property type="match status" value="1"/>
</dbReference>
<keyword evidence="4" id="KW-1185">Reference proteome</keyword>
<dbReference type="Proteomes" id="UP000298663">
    <property type="component" value="Unassembled WGS sequence"/>
</dbReference>
<protein>
    <recommendedName>
        <fullName evidence="5">Paired domain-containing protein</fullName>
    </recommendedName>
</protein>
<reference evidence="3 4" key="1">
    <citation type="journal article" date="2015" name="Genome Biol.">
        <title>Comparative genomics of Steinernema reveals deeply conserved gene regulatory networks.</title>
        <authorList>
            <person name="Dillman A.R."/>
            <person name="Macchietto M."/>
            <person name="Porter C.F."/>
            <person name="Rogers A."/>
            <person name="Williams B."/>
            <person name="Antoshechkin I."/>
            <person name="Lee M.M."/>
            <person name="Goodwin Z."/>
            <person name="Lu X."/>
            <person name="Lewis E.E."/>
            <person name="Goodrich-Blair H."/>
            <person name="Stock S.P."/>
            <person name="Adams B.J."/>
            <person name="Sternberg P.W."/>
            <person name="Mortazavi A."/>
        </authorList>
    </citation>
    <scope>NUCLEOTIDE SEQUENCE [LARGE SCALE GENOMIC DNA]</scope>
    <source>
        <strain evidence="3 4">ALL</strain>
    </source>
</reference>
<evidence type="ECO:0000313" key="3">
    <source>
        <dbReference type="EMBL" id="TKR94238.1"/>
    </source>
</evidence>
<gene>
    <name evidence="3" type="ORF">L596_008550</name>
</gene>
<evidence type="ECO:0000256" key="1">
    <source>
        <dbReference type="ARBA" id="ARBA00004123"/>
    </source>
</evidence>
<accession>A0A4U5PCZ4</accession>
<dbReference type="GO" id="GO:0005634">
    <property type="term" value="C:nucleus"/>
    <property type="evidence" value="ECO:0007669"/>
    <property type="project" value="UniProtKB-SubCell"/>
</dbReference>
<comment type="caution">
    <text evidence="3">The sequence shown here is derived from an EMBL/GenBank/DDBJ whole genome shotgun (WGS) entry which is preliminary data.</text>
</comment>
<sequence length="128" mass="14467">MVSQEDRSAIVAHNKREMPILEIAKSLKFRYVQVQRIVERLQETGGIKHRQRSGRPRTARTPALKKKGTQSRLCDDVQAYQKGSGSQIVQGPTLMEEHKASRVEKCLRMRTLARGHFCHSEAVSTVAA</sequence>
<name>A0A4U5PCZ4_STECR</name>
<dbReference type="OrthoDB" id="5867379at2759"/>
<feature type="compositionally biased region" description="Basic residues" evidence="2">
    <location>
        <begin position="47"/>
        <end position="69"/>
    </location>
</feature>
<dbReference type="STRING" id="34508.A0A4U5PCZ4"/>
<dbReference type="AlphaFoldDB" id="A0A4U5PCZ4"/>
<organism evidence="3 4">
    <name type="scientific">Steinernema carpocapsae</name>
    <name type="common">Entomopathogenic nematode</name>
    <dbReference type="NCBI Taxonomy" id="34508"/>
    <lineage>
        <taxon>Eukaryota</taxon>
        <taxon>Metazoa</taxon>
        <taxon>Ecdysozoa</taxon>
        <taxon>Nematoda</taxon>
        <taxon>Chromadorea</taxon>
        <taxon>Rhabditida</taxon>
        <taxon>Tylenchina</taxon>
        <taxon>Panagrolaimomorpha</taxon>
        <taxon>Strongyloidoidea</taxon>
        <taxon>Steinernematidae</taxon>
        <taxon>Steinernema</taxon>
    </lineage>
</organism>
<comment type="subcellular location">
    <subcellularLocation>
        <location evidence="1">Nucleus</location>
    </subcellularLocation>
</comment>
<proteinExistence type="predicted"/>
<evidence type="ECO:0000256" key="2">
    <source>
        <dbReference type="SAM" id="MobiDB-lite"/>
    </source>
</evidence>